<keyword evidence="4" id="KW-1185">Reference proteome</keyword>
<sequence length="352" mass="38454">MTHAHATHPFRIAVAGCGGMADTWIDYVTKRGDARIVALVDIRPESARAAAGKHGLDCPVFTDVRQAIERTGANLVFDITIPASHYAIATTAMELGCDVFGEKPLAETMAQCDEIVRVSERTGRTHAVMQNRRYDPRIRALRELLRGGAIGKPGYFGADFFLGPHFGGFRETMDSPLLIDMAIHTFDQARFLSGADPVSVYCHEFNPAGSWYAGAAAAVCIFEMSDGSVFCYRGSWCAEGAPTSWESSWRITGERGTALWDGHGAPYAEVVADSGQDIKWMRDVRRIETSPEPQTASFHHGALDAMFAALVERRRPETDCRDNRYSMAMVLAALESSRRGAKIAVADLMGGP</sequence>
<accession>A0A2V5K3Y3</accession>
<dbReference type="OrthoDB" id="9800252at2"/>
<evidence type="ECO:0000313" key="3">
    <source>
        <dbReference type="EMBL" id="PYI53995.1"/>
    </source>
</evidence>
<dbReference type="Pfam" id="PF22725">
    <property type="entry name" value="GFO_IDH_MocA_C3"/>
    <property type="match status" value="1"/>
</dbReference>
<dbReference type="PANTHER" id="PTHR43708:SF8">
    <property type="entry name" value="OXIDOREDUCTASE"/>
    <property type="match status" value="1"/>
</dbReference>
<dbReference type="InterPro" id="IPR036291">
    <property type="entry name" value="NAD(P)-bd_dom_sf"/>
</dbReference>
<gene>
    <name evidence="3" type="ORF">DLM86_15725</name>
</gene>
<evidence type="ECO:0000259" key="1">
    <source>
        <dbReference type="Pfam" id="PF01408"/>
    </source>
</evidence>
<dbReference type="GO" id="GO:0000166">
    <property type="term" value="F:nucleotide binding"/>
    <property type="evidence" value="ECO:0007669"/>
    <property type="project" value="InterPro"/>
</dbReference>
<evidence type="ECO:0000313" key="4">
    <source>
        <dbReference type="Proteomes" id="UP000247476"/>
    </source>
</evidence>
<dbReference type="AlphaFoldDB" id="A0A2V5K3Y3"/>
<dbReference type="Gene3D" id="3.30.360.10">
    <property type="entry name" value="Dihydrodipicolinate Reductase, domain 2"/>
    <property type="match status" value="1"/>
</dbReference>
<dbReference type="EMBL" id="QJVJ01000006">
    <property type="protein sequence ID" value="PYI53995.1"/>
    <property type="molecule type" value="Genomic_DNA"/>
</dbReference>
<dbReference type="Gene3D" id="3.40.50.720">
    <property type="entry name" value="NAD(P)-binding Rossmann-like Domain"/>
    <property type="match status" value="1"/>
</dbReference>
<dbReference type="InterPro" id="IPR055170">
    <property type="entry name" value="GFO_IDH_MocA-like_dom"/>
</dbReference>
<proteinExistence type="predicted"/>
<organism evidence="3 4">
    <name type="scientific">Paenibacillus flagellatus</name>
    <dbReference type="NCBI Taxonomy" id="2211139"/>
    <lineage>
        <taxon>Bacteria</taxon>
        <taxon>Bacillati</taxon>
        <taxon>Bacillota</taxon>
        <taxon>Bacilli</taxon>
        <taxon>Bacillales</taxon>
        <taxon>Paenibacillaceae</taxon>
        <taxon>Paenibacillus</taxon>
    </lineage>
</organism>
<dbReference type="InterPro" id="IPR000683">
    <property type="entry name" value="Gfo/Idh/MocA-like_OxRdtase_N"/>
</dbReference>
<dbReference type="Pfam" id="PF01408">
    <property type="entry name" value="GFO_IDH_MocA"/>
    <property type="match status" value="1"/>
</dbReference>
<comment type="caution">
    <text evidence="3">The sequence shown here is derived from an EMBL/GenBank/DDBJ whole genome shotgun (WGS) entry which is preliminary data.</text>
</comment>
<name>A0A2V5K3Y3_9BACL</name>
<evidence type="ECO:0000259" key="2">
    <source>
        <dbReference type="Pfam" id="PF22725"/>
    </source>
</evidence>
<dbReference type="Proteomes" id="UP000247476">
    <property type="component" value="Unassembled WGS sequence"/>
</dbReference>
<reference evidence="3 4" key="1">
    <citation type="submission" date="2018-05" db="EMBL/GenBank/DDBJ databases">
        <title>Paenibacillus flagellatus sp. nov., isolated from selenium mineral soil.</title>
        <authorList>
            <person name="Dai X."/>
        </authorList>
    </citation>
    <scope>NUCLEOTIDE SEQUENCE [LARGE SCALE GENOMIC DNA]</scope>
    <source>
        <strain evidence="3 4">DXL2</strain>
    </source>
</reference>
<dbReference type="InterPro" id="IPR051317">
    <property type="entry name" value="Gfo/Idh/MocA_oxidoreduct"/>
</dbReference>
<protein>
    <submittedName>
        <fullName evidence="3">Oxidoreductase</fullName>
    </submittedName>
</protein>
<dbReference type="RefSeq" id="WP_110840980.1">
    <property type="nucleotide sequence ID" value="NZ_QJVJ01000006.1"/>
</dbReference>
<dbReference type="SUPFAM" id="SSF55347">
    <property type="entry name" value="Glyceraldehyde-3-phosphate dehydrogenase-like, C-terminal domain"/>
    <property type="match status" value="1"/>
</dbReference>
<dbReference type="PANTHER" id="PTHR43708">
    <property type="entry name" value="CONSERVED EXPRESSED OXIDOREDUCTASE (EUROFUNG)"/>
    <property type="match status" value="1"/>
</dbReference>
<feature type="domain" description="GFO/IDH/MocA-like oxidoreductase" evidence="2">
    <location>
        <begin position="138"/>
        <end position="258"/>
    </location>
</feature>
<dbReference type="SUPFAM" id="SSF51735">
    <property type="entry name" value="NAD(P)-binding Rossmann-fold domains"/>
    <property type="match status" value="1"/>
</dbReference>
<feature type="domain" description="Gfo/Idh/MocA-like oxidoreductase N-terminal" evidence="1">
    <location>
        <begin position="10"/>
        <end position="128"/>
    </location>
</feature>